<dbReference type="FunFam" id="3.30.160.60:FF:000478">
    <property type="entry name" value="Zinc finger protein 133"/>
    <property type="match status" value="1"/>
</dbReference>
<dbReference type="EMBL" id="OU899037">
    <property type="protein sequence ID" value="CAH1737126.1"/>
    <property type="molecule type" value="Genomic_DNA"/>
</dbReference>
<dbReference type="FunFam" id="3.30.160.60:FF:000512">
    <property type="entry name" value="zinc finger protein 197 isoform X1"/>
    <property type="match status" value="1"/>
</dbReference>
<comment type="subcellular location">
    <subcellularLocation>
        <location evidence="1">Nucleus</location>
    </subcellularLocation>
</comment>
<evidence type="ECO:0000313" key="11">
    <source>
        <dbReference type="Proteomes" id="UP001154329"/>
    </source>
</evidence>
<dbReference type="SUPFAM" id="SSF57667">
    <property type="entry name" value="beta-beta-alpha zinc fingers"/>
    <property type="match status" value="3"/>
</dbReference>
<reference evidence="10" key="1">
    <citation type="submission" date="2022-02" db="EMBL/GenBank/DDBJ databases">
        <authorList>
            <person name="King R."/>
        </authorList>
    </citation>
    <scope>NUCLEOTIDE SEQUENCE</scope>
</reference>
<feature type="compositionally biased region" description="Basic and acidic residues" evidence="8">
    <location>
        <begin position="28"/>
        <end position="39"/>
    </location>
</feature>
<dbReference type="PROSITE" id="PS00028">
    <property type="entry name" value="ZINC_FINGER_C2H2_1"/>
    <property type="match status" value="5"/>
</dbReference>
<feature type="region of interest" description="Disordered" evidence="8">
    <location>
        <begin position="21"/>
        <end position="68"/>
    </location>
</feature>
<evidence type="ECO:0000313" key="10">
    <source>
        <dbReference type="EMBL" id="CAH1737126.1"/>
    </source>
</evidence>
<dbReference type="FunFam" id="3.30.160.60:FF:000110">
    <property type="entry name" value="Zinc finger protein-like"/>
    <property type="match status" value="1"/>
</dbReference>
<evidence type="ECO:0000256" key="7">
    <source>
        <dbReference type="PROSITE-ProRule" id="PRU00042"/>
    </source>
</evidence>
<keyword evidence="5" id="KW-0862">Zinc</keyword>
<dbReference type="Gene3D" id="3.30.160.60">
    <property type="entry name" value="Classic Zinc Finger"/>
    <property type="match status" value="5"/>
</dbReference>
<reference evidence="10" key="2">
    <citation type="submission" date="2022-10" db="EMBL/GenBank/DDBJ databases">
        <authorList>
            <consortium name="ENA_rothamsted_submissions"/>
            <consortium name="culmorum"/>
            <person name="King R."/>
        </authorList>
    </citation>
    <scope>NUCLEOTIDE SEQUENCE</scope>
</reference>
<dbReference type="Pfam" id="PF00096">
    <property type="entry name" value="zf-C2H2"/>
    <property type="match status" value="4"/>
</dbReference>
<keyword evidence="4 7" id="KW-0863">Zinc-finger</keyword>
<feature type="domain" description="C2H2-type" evidence="9">
    <location>
        <begin position="284"/>
        <end position="311"/>
    </location>
</feature>
<dbReference type="Proteomes" id="UP001154329">
    <property type="component" value="Chromosome 4"/>
</dbReference>
<dbReference type="GO" id="GO:0005634">
    <property type="term" value="C:nucleus"/>
    <property type="evidence" value="ECO:0007669"/>
    <property type="project" value="UniProtKB-SubCell"/>
</dbReference>
<dbReference type="FunFam" id="3.30.160.60:FF:001840">
    <property type="entry name" value="Paternally-expressed gene 3 protein"/>
    <property type="match status" value="1"/>
</dbReference>
<keyword evidence="2" id="KW-0479">Metal-binding</keyword>
<keyword evidence="11" id="KW-1185">Reference proteome</keyword>
<dbReference type="InterPro" id="IPR013087">
    <property type="entry name" value="Znf_C2H2_type"/>
</dbReference>
<name>A0A9P0NST7_APHGO</name>
<dbReference type="GO" id="GO:0008270">
    <property type="term" value="F:zinc ion binding"/>
    <property type="evidence" value="ECO:0007669"/>
    <property type="project" value="UniProtKB-KW"/>
</dbReference>
<feature type="domain" description="C2H2-type" evidence="9">
    <location>
        <begin position="199"/>
        <end position="226"/>
    </location>
</feature>
<accession>A0A9P0NST7</accession>
<evidence type="ECO:0000256" key="3">
    <source>
        <dbReference type="ARBA" id="ARBA00022737"/>
    </source>
</evidence>
<feature type="domain" description="C2H2-type" evidence="9">
    <location>
        <begin position="314"/>
        <end position="341"/>
    </location>
</feature>
<feature type="compositionally biased region" description="Basic residues" evidence="8">
    <location>
        <begin position="46"/>
        <end position="57"/>
    </location>
</feature>
<dbReference type="GO" id="GO:0000978">
    <property type="term" value="F:RNA polymerase II cis-regulatory region sequence-specific DNA binding"/>
    <property type="evidence" value="ECO:0007669"/>
    <property type="project" value="TreeGrafter"/>
</dbReference>
<keyword evidence="3" id="KW-0677">Repeat</keyword>
<evidence type="ECO:0000256" key="4">
    <source>
        <dbReference type="ARBA" id="ARBA00022771"/>
    </source>
</evidence>
<dbReference type="SMART" id="SM00355">
    <property type="entry name" value="ZnF_C2H2"/>
    <property type="match status" value="5"/>
</dbReference>
<evidence type="ECO:0000256" key="6">
    <source>
        <dbReference type="ARBA" id="ARBA00023242"/>
    </source>
</evidence>
<dbReference type="AlphaFoldDB" id="A0A9P0NST7"/>
<gene>
    <name evidence="10" type="ORF">APHIGO_LOCUS10716</name>
</gene>
<sequence>MAATKEDYMTIKRIIKHEIFKRKKRNQHKEISKDNKSSEEYTSMLKKLKKNNKRKKEKTPNETQNINNLENDKTSICTEQSSISGTNKLISDLIEPKITPHQDLDNSMNTEYINEMQVLKLKYPLKETEEKEKSKIATKEETELSGQATKHTENVCLENNISENYSKEMYNDTTVVKTTDNSRVSNVGKVHEQLKKLKYMCEVCGSTFTRQSNLIVHQKIHTLQKEYVCNICGKAFIQKTNLKNHQRGIHTGERPHRCDICGKSFSIKSTLNKHRLIHTGEKPHVCDVCGQSFTQRINMLVHTRRHTGERERPFKCGHCEKSFLSSSHRTKHIRSFHDKHL</sequence>
<proteinExistence type="predicted"/>
<dbReference type="InterPro" id="IPR036236">
    <property type="entry name" value="Znf_C2H2_sf"/>
</dbReference>
<organism evidence="10 11">
    <name type="scientific">Aphis gossypii</name>
    <name type="common">Cotton aphid</name>
    <dbReference type="NCBI Taxonomy" id="80765"/>
    <lineage>
        <taxon>Eukaryota</taxon>
        <taxon>Metazoa</taxon>
        <taxon>Ecdysozoa</taxon>
        <taxon>Arthropoda</taxon>
        <taxon>Hexapoda</taxon>
        <taxon>Insecta</taxon>
        <taxon>Pterygota</taxon>
        <taxon>Neoptera</taxon>
        <taxon>Paraneoptera</taxon>
        <taxon>Hemiptera</taxon>
        <taxon>Sternorrhyncha</taxon>
        <taxon>Aphidomorpha</taxon>
        <taxon>Aphidoidea</taxon>
        <taxon>Aphididae</taxon>
        <taxon>Aphidini</taxon>
        <taxon>Aphis</taxon>
        <taxon>Aphis</taxon>
    </lineage>
</organism>
<dbReference type="GO" id="GO:0000981">
    <property type="term" value="F:DNA-binding transcription factor activity, RNA polymerase II-specific"/>
    <property type="evidence" value="ECO:0007669"/>
    <property type="project" value="TreeGrafter"/>
</dbReference>
<evidence type="ECO:0000256" key="1">
    <source>
        <dbReference type="ARBA" id="ARBA00004123"/>
    </source>
</evidence>
<keyword evidence="6" id="KW-0539">Nucleus</keyword>
<dbReference type="PANTHER" id="PTHR23235">
    <property type="entry name" value="KRUEPPEL-LIKE TRANSCRIPTION FACTOR"/>
    <property type="match status" value="1"/>
</dbReference>
<protein>
    <recommendedName>
        <fullName evidence="9">C2H2-type domain-containing protein</fullName>
    </recommendedName>
</protein>
<dbReference type="PANTHER" id="PTHR23235:SF142">
    <property type="entry name" value="ZINC FINGER PROTEIN 384"/>
    <property type="match status" value="1"/>
</dbReference>
<feature type="domain" description="C2H2-type" evidence="9">
    <location>
        <begin position="227"/>
        <end position="255"/>
    </location>
</feature>
<evidence type="ECO:0000256" key="8">
    <source>
        <dbReference type="SAM" id="MobiDB-lite"/>
    </source>
</evidence>
<evidence type="ECO:0000256" key="5">
    <source>
        <dbReference type="ARBA" id="ARBA00022833"/>
    </source>
</evidence>
<dbReference type="PROSITE" id="PS50157">
    <property type="entry name" value="ZINC_FINGER_C2H2_2"/>
    <property type="match status" value="5"/>
</dbReference>
<dbReference type="OrthoDB" id="6077919at2759"/>
<feature type="domain" description="C2H2-type" evidence="9">
    <location>
        <begin position="256"/>
        <end position="283"/>
    </location>
</feature>
<dbReference type="FunFam" id="3.30.160.60:FF:000557">
    <property type="entry name" value="zinc finger and SCAN domain-containing protein 29"/>
    <property type="match status" value="1"/>
</dbReference>
<evidence type="ECO:0000256" key="2">
    <source>
        <dbReference type="ARBA" id="ARBA00022723"/>
    </source>
</evidence>
<evidence type="ECO:0000259" key="9">
    <source>
        <dbReference type="PROSITE" id="PS50157"/>
    </source>
</evidence>